<keyword evidence="1" id="KW-0732">Signal</keyword>
<dbReference type="RefSeq" id="WP_004926099.1">
    <property type="nucleotide sequence ID" value="NZ_DS607679.1"/>
</dbReference>
<feature type="chain" id="PRO_5041681032" description="Fimbrial protein" evidence="1">
    <location>
        <begin position="29"/>
        <end position="190"/>
    </location>
</feature>
<protein>
    <recommendedName>
        <fullName evidence="4">Fimbrial protein</fullName>
    </recommendedName>
</protein>
<evidence type="ECO:0008006" key="4">
    <source>
        <dbReference type="Google" id="ProtNLM"/>
    </source>
</evidence>
<gene>
    <name evidence="2" type="ORF">PROSTU_04038</name>
</gene>
<name>A0AA86YPM3_PROST</name>
<comment type="caution">
    <text evidence="2">The sequence shown here is derived from an EMBL/GenBank/DDBJ whole genome shotgun (WGS) entry which is preliminary data.</text>
</comment>
<dbReference type="AlphaFoldDB" id="A0AA86YPM3"/>
<evidence type="ECO:0000313" key="2">
    <source>
        <dbReference type="EMBL" id="EDU57986.1"/>
    </source>
</evidence>
<dbReference type="InterPro" id="IPR008966">
    <property type="entry name" value="Adhesion_dom_sf"/>
</dbReference>
<dbReference type="Proteomes" id="UP000004506">
    <property type="component" value="Unassembled WGS sequence"/>
</dbReference>
<evidence type="ECO:0000256" key="1">
    <source>
        <dbReference type="SAM" id="SignalP"/>
    </source>
</evidence>
<reference evidence="3" key="2">
    <citation type="submission" date="2008-04" db="EMBL/GenBank/DDBJ databases">
        <title>Draft genome sequence of Providencia stuartii(ATCC 25827).</title>
        <authorList>
            <person name="Sudarsanam P."/>
            <person name="Ley R."/>
            <person name="Guruge J."/>
            <person name="Turnbaugh P.J."/>
            <person name="Mahowald M."/>
            <person name="Liep D."/>
            <person name="Gordon J."/>
        </authorList>
    </citation>
    <scope>NUCLEOTIDE SEQUENCE [LARGE SCALE GENOMIC DNA]</scope>
    <source>
        <strain evidence="3">ATCC 25827</strain>
    </source>
</reference>
<feature type="signal peptide" evidence="1">
    <location>
        <begin position="1"/>
        <end position="28"/>
    </location>
</feature>
<sequence length="190" mass="20795">MMAKYFKYIKLGCLALPFLLGFNSVANAVKFEVKGNIIKGSCKVVSPTLDVTFNLPIQTNTIKEAVTDKTHVKQFLFGYECDSFDFSNGNAGVPYLMKITSGSGTEVNSMNKIYPTNNITNAAFVLWSCKDDESSCKIVELSKSEHVPFTIKGNGKAENLFEVSVVKLDGESSLKPGELLSSIDITLEQP</sequence>
<reference evidence="3" key="1">
    <citation type="submission" date="2008-04" db="EMBL/GenBank/DDBJ databases">
        <title>Draft genome sequence of Providencia stuartii (ATCC 25827).</title>
        <authorList>
            <person name="Sudarsanam P."/>
            <person name="Ley R."/>
            <person name="Guruge J."/>
            <person name="Turnbaugh P.J."/>
            <person name="Mahowald M."/>
            <person name="Liep D."/>
            <person name="Gordon J."/>
        </authorList>
    </citation>
    <scope>NUCLEOTIDE SEQUENCE [LARGE SCALE GENOMIC DNA]</scope>
    <source>
        <strain evidence="3">ATCC 25827</strain>
    </source>
</reference>
<proteinExistence type="predicted"/>
<dbReference type="SUPFAM" id="SSF49401">
    <property type="entry name" value="Bacterial adhesins"/>
    <property type="match status" value="1"/>
</dbReference>
<evidence type="ECO:0000313" key="3">
    <source>
        <dbReference type="Proteomes" id="UP000004506"/>
    </source>
</evidence>
<organism evidence="2 3">
    <name type="scientific">Providencia stuartii ATCC 25827</name>
    <dbReference type="NCBI Taxonomy" id="471874"/>
    <lineage>
        <taxon>Bacteria</taxon>
        <taxon>Pseudomonadati</taxon>
        <taxon>Pseudomonadota</taxon>
        <taxon>Gammaproteobacteria</taxon>
        <taxon>Enterobacterales</taxon>
        <taxon>Morganellaceae</taxon>
        <taxon>Providencia</taxon>
    </lineage>
</organism>
<dbReference type="EMBL" id="ABJD02000103">
    <property type="protein sequence ID" value="EDU57986.1"/>
    <property type="molecule type" value="Genomic_DNA"/>
</dbReference>
<reference evidence="2 3" key="3">
    <citation type="submission" date="2008-05" db="EMBL/GenBank/DDBJ databases">
        <authorList>
            <person name="Fulton L."/>
            <person name="Clifton S."/>
            <person name="Fulton B."/>
            <person name="Xu J."/>
            <person name="Minx P."/>
            <person name="Pepin K.H."/>
            <person name="Johnson M."/>
            <person name="Thiruvilangam P."/>
            <person name="Bhonagiri V."/>
            <person name="Nash W.E."/>
            <person name="Mardis E.R."/>
            <person name="Wilson R.K."/>
        </authorList>
    </citation>
    <scope>NUCLEOTIDE SEQUENCE [LARGE SCALE GENOMIC DNA]</scope>
    <source>
        <strain evidence="2 3">ATCC 25827</strain>
    </source>
</reference>
<accession>A0AA86YPM3</accession>